<gene>
    <name evidence="2" type="ORF">BH720_20635</name>
</gene>
<feature type="region of interest" description="Disordered" evidence="1">
    <location>
        <begin position="243"/>
        <end position="365"/>
    </location>
</feature>
<feature type="compositionally biased region" description="Acidic residues" evidence="1">
    <location>
        <begin position="343"/>
        <end position="352"/>
    </location>
</feature>
<evidence type="ECO:0000313" key="2">
    <source>
        <dbReference type="EMBL" id="OEJ73288.1"/>
    </source>
</evidence>
<reference evidence="2" key="1">
    <citation type="submission" date="2016-09" db="EMBL/GenBank/DDBJ databases">
        <title>Draft genome of thermotolerant cyanobacterium Desertifilum sp. strain IPPAS B-1220.</title>
        <authorList>
            <person name="Sinetova M.A."/>
            <person name="Bolakhan K."/>
            <person name="Zayadan B.K."/>
            <person name="Mironov K.S."/>
            <person name="Ustinova V."/>
            <person name="Kupriyanova E.V."/>
            <person name="Sidorov R.A."/>
            <person name="Skrypnik A.N."/>
            <person name="Gogoleva N.E."/>
            <person name="Gogolev Y.V."/>
            <person name="Los D.A."/>
        </authorList>
    </citation>
    <scope>NUCLEOTIDE SEQUENCE [LARGE SCALE GENOMIC DNA]</scope>
    <source>
        <strain evidence="2">IPPAS B-1220</strain>
    </source>
</reference>
<evidence type="ECO:0000256" key="1">
    <source>
        <dbReference type="SAM" id="MobiDB-lite"/>
    </source>
</evidence>
<feature type="region of interest" description="Disordered" evidence="1">
    <location>
        <begin position="404"/>
        <end position="434"/>
    </location>
</feature>
<dbReference type="AlphaFoldDB" id="A0A1E5QF87"/>
<comment type="caution">
    <text evidence="2">The sequence shown here is derived from an EMBL/GenBank/DDBJ whole genome shotgun (WGS) entry which is preliminary data.</text>
</comment>
<sequence length="434" mass="46786">MTDQLEPYRKMVRSMRFTPLHRPIDRFYQGIEFASESLDRLTISESKKQNIHLDSKPQSSIDPSEHTARLIHEAVTKPTVIPTTYSIPENPGDRISKLSQTQAKSNGIKPAVHLPPATPTWNQIAIPEPAKALPPEPPTSEAADGVSILEADAPQQETPVAEILTQAVETGTWTEPETTSVESTEAVSPEARETAVENVAEVAPPPVEVETEVLKAAGEPENLVAVEETVGENLLDNLLSEVSEAEPEQAPVEETPTENLAEVEEAPVEETQLEVEETPVAETQPEVEEAPVAETQLEVEETPVAETQPEVEEAPVEAPLTESLTGVEEAPVEAVPEISEAAEISEDSEPATEESATVNGRTLDPDAIICPSCGSGDVRKNGHQNGKQRYACKDCGRQFVETAALSPGDELPTTGKSNVGSKGFGRKMKGKRKK</sequence>
<accession>A0A1E5QF87</accession>
<dbReference type="STRING" id="1781255.BH720_20635"/>
<feature type="compositionally biased region" description="Basic residues" evidence="1">
    <location>
        <begin position="424"/>
        <end position="434"/>
    </location>
</feature>
<protein>
    <recommendedName>
        <fullName evidence="3">InsA N-terminal domain-containing protein</fullName>
    </recommendedName>
</protein>
<proteinExistence type="predicted"/>
<feature type="compositionally biased region" description="Acidic residues" evidence="1">
    <location>
        <begin position="261"/>
        <end position="315"/>
    </location>
</feature>
<organism evidence="2">
    <name type="scientific">Desertifilum tharense IPPAS B-1220</name>
    <dbReference type="NCBI Taxonomy" id="1781255"/>
    <lineage>
        <taxon>Bacteria</taxon>
        <taxon>Bacillati</taxon>
        <taxon>Cyanobacteriota</taxon>
        <taxon>Cyanophyceae</taxon>
        <taxon>Desertifilales</taxon>
        <taxon>Desertifilaceae</taxon>
        <taxon>Desertifilum</taxon>
    </lineage>
</organism>
<evidence type="ECO:0008006" key="3">
    <source>
        <dbReference type="Google" id="ProtNLM"/>
    </source>
</evidence>
<name>A0A1E5QF87_9CYAN</name>
<dbReference type="EMBL" id="MJGC01000094">
    <property type="protein sequence ID" value="OEJ73288.1"/>
    <property type="molecule type" value="Genomic_DNA"/>
</dbReference>
<feature type="compositionally biased region" description="Low complexity" evidence="1">
    <location>
        <begin position="316"/>
        <end position="342"/>
    </location>
</feature>